<dbReference type="Gene3D" id="3.80.10.10">
    <property type="entry name" value="Ribonuclease Inhibitor"/>
    <property type="match status" value="3"/>
</dbReference>
<reference evidence="3" key="2">
    <citation type="submission" date="2025-08" db="UniProtKB">
        <authorList>
            <consortium name="RefSeq"/>
        </authorList>
    </citation>
    <scope>IDENTIFICATION</scope>
    <source>
        <tissue evidence="3">Leaf</tissue>
    </source>
</reference>
<accession>A0ABM0UIN5</accession>
<dbReference type="InterPro" id="IPR027417">
    <property type="entry name" value="P-loop_NTPase"/>
</dbReference>
<proteinExistence type="predicted"/>
<evidence type="ECO:0000313" key="3">
    <source>
        <dbReference type="RefSeq" id="XP_010441703.1"/>
    </source>
</evidence>
<evidence type="ECO:0000256" key="1">
    <source>
        <dbReference type="SAM" id="MobiDB-lite"/>
    </source>
</evidence>
<dbReference type="PANTHER" id="PTHR47186">
    <property type="entry name" value="LEUCINE-RICH REPEAT-CONTAINING PROTEIN 57"/>
    <property type="match status" value="1"/>
</dbReference>
<dbReference type="Gene3D" id="3.40.50.300">
    <property type="entry name" value="P-loop containing nucleotide triphosphate hydrolases"/>
    <property type="match status" value="1"/>
</dbReference>
<feature type="compositionally biased region" description="Basic and acidic residues" evidence="1">
    <location>
        <begin position="357"/>
        <end position="378"/>
    </location>
</feature>
<dbReference type="InterPro" id="IPR032675">
    <property type="entry name" value="LRR_dom_sf"/>
</dbReference>
<feature type="compositionally biased region" description="Acidic residues" evidence="1">
    <location>
        <begin position="291"/>
        <end position="307"/>
    </location>
</feature>
<name>A0ABM0UIN5_CAMSA</name>
<dbReference type="PANTHER" id="PTHR47186:SF20">
    <property type="entry name" value="DISEASE RESISTANCE PROTEIN RPS5-LIKE"/>
    <property type="match status" value="1"/>
</dbReference>
<feature type="region of interest" description="Disordered" evidence="1">
    <location>
        <begin position="152"/>
        <end position="190"/>
    </location>
</feature>
<dbReference type="Proteomes" id="UP000694864">
    <property type="component" value="Chromosome 11"/>
</dbReference>
<feature type="compositionally biased region" description="Basic and acidic residues" evidence="1">
    <location>
        <begin position="250"/>
        <end position="278"/>
    </location>
</feature>
<dbReference type="RefSeq" id="XP_010441703.1">
    <property type="nucleotide sequence ID" value="XM_010443401.1"/>
</dbReference>
<reference evidence="2" key="1">
    <citation type="journal article" date="2014" name="Nat. Commun.">
        <title>The emerging biofuel crop Camelina sativa retains a highly undifferentiated hexaploid genome structure.</title>
        <authorList>
            <person name="Kagale S."/>
            <person name="Koh C."/>
            <person name="Nixon J."/>
            <person name="Bollina V."/>
            <person name="Clarke W.E."/>
            <person name="Tuteja R."/>
            <person name="Spillane C."/>
            <person name="Robinson S.J."/>
            <person name="Links M.G."/>
            <person name="Clarke C."/>
            <person name="Higgins E.E."/>
            <person name="Huebert T."/>
            <person name="Sharpe A.G."/>
            <person name="Parkin I.A."/>
        </authorList>
    </citation>
    <scope>NUCLEOTIDE SEQUENCE [LARGE SCALE GENOMIC DNA]</scope>
    <source>
        <strain evidence="2">cv. DH55</strain>
    </source>
</reference>
<dbReference type="SUPFAM" id="SSF52047">
    <property type="entry name" value="RNI-like"/>
    <property type="match status" value="1"/>
</dbReference>
<protein>
    <submittedName>
        <fullName evidence="3">Probable disease resistance protein At5g45510 isoform X1</fullName>
    </submittedName>
</protein>
<gene>
    <name evidence="3" type="primary">LOC104724850</name>
</gene>
<feature type="region of interest" description="Disordered" evidence="1">
    <location>
        <begin position="234"/>
        <end position="419"/>
    </location>
</feature>
<organism evidence="2 3">
    <name type="scientific">Camelina sativa</name>
    <name type="common">False flax</name>
    <name type="synonym">Myagrum sativum</name>
    <dbReference type="NCBI Taxonomy" id="90675"/>
    <lineage>
        <taxon>Eukaryota</taxon>
        <taxon>Viridiplantae</taxon>
        <taxon>Streptophyta</taxon>
        <taxon>Embryophyta</taxon>
        <taxon>Tracheophyta</taxon>
        <taxon>Spermatophyta</taxon>
        <taxon>Magnoliopsida</taxon>
        <taxon>eudicotyledons</taxon>
        <taxon>Gunneridae</taxon>
        <taxon>Pentapetalae</taxon>
        <taxon>rosids</taxon>
        <taxon>malvids</taxon>
        <taxon>Brassicales</taxon>
        <taxon>Brassicaceae</taxon>
        <taxon>Camelineae</taxon>
        <taxon>Camelina</taxon>
    </lineage>
</organism>
<sequence>MAVTFAGLPDGNDPELQHEMNDEKLRNNIVEVLKRDGPQRVLLSGKAGTGKTRLANIVGEHVIKTGLCFLTICLHLNRKFKDEWSLYENIASQLCVYSDFEETELDDNDEDEEDEKELKDSDLKKKIFDEIVKQRKEIDEKIEDERLEEAAKANKDAGNKAAGKKKDKATEAETTLPAEGAKKDTPSSGKPCILLILDDEGNQTSEEVVMNTMGLWKFLVDDILEDVNRLKILVTKGGEEPTKAAVVGDPKSENGSEGKEGAKSESGSEEKDGEKSESESEENDEAKSESESGEQEEAESENGSEEQDGAKSENTITEGLEGAKSENTITEGLEGAKSENTITEGLEGAKSENITEGLERAKSENITEMLEGAKRDSEIVPDEGTQSLEKDNKGEKTDQAAENVQDTKRDGESGQSTKDVSLAATNSYDDLINFHTTDVSDELRNSIHETNLQNFFMVLLTKDYVETFADYISKIVSKSKNSPAAIVVLAKSLKLIILSKKCSSTEDYTVLKKKIDEFLSTDRSNSPDLCSASESAVNPILYLAYVLLKTYDTSKGAILDCFWHSLDFFKQCGCVYYRDLITQWMLEGYFDPVRSVEKAYQEGHSILMDLINRGMLKIQENNVVVPEMAMISLIDPRRGGHFGRSRLGFSRVYGGHKEKGIGKITQIDDMIKTVQAKKGDKVTTILVGGDRLRRENPKTYFENLKELEVLGLFEPTLEPLIPSFKDHLKLLRVLVIRDCDLLDSIEELQTLTKLNTLEVSGASSLKEITPDFFKAFLELQSLHLSGLKITSSPLSISDLTQLHCLIIKDCHLLEDLPNIQELVNLEVVDVSGARGLQTCFDNQKGDKKNKSKNKNFYLLKKLQLLDFSESQIERLPIFQDSAVGKKLHLLTRLLLRNCTKLRRLPSLKPLSGLQILDLSGTTSLVEMLEVCFEDKPELKTLNLSGTNLSELATTIDELSSLNELLLQNCINLDAIPNIQKLKNLEVIDVSGSSKLEKIEGSFEDMFYLREVNLFGTKVETTPELPKESKIHCVKSIILADGRLFEGKDWDEVRNKMSSEISENPSSSDAAVVTSPEILEETREIQPAEPRASDCTEMGDATRKERLLQVPTERALYKKTLTSLVDSESPQEVMEINETNKLDDGALAKAEFVSFVDCTPTRFTSIFNKTKVVKGCWLRMCFDIKDLFSDVTEENLKSLETLSITNLLSLETISCAGSLENLKNLSLDCCPKIKTIFSEMPTSLQVLNIKHCQNLEKVVEGVEVSSHDNLTVKRDKCPNFGDYVMVEHSDALPPQE</sequence>
<dbReference type="GeneID" id="104724850"/>
<dbReference type="SUPFAM" id="SSF52540">
    <property type="entry name" value="P-loop containing nucleoside triphosphate hydrolases"/>
    <property type="match status" value="1"/>
</dbReference>
<evidence type="ECO:0000313" key="2">
    <source>
        <dbReference type="Proteomes" id="UP000694864"/>
    </source>
</evidence>
<dbReference type="SUPFAM" id="SSF52058">
    <property type="entry name" value="L domain-like"/>
    <property type="match status" value="1"/>
</dbReference>
<keyword evidence="2" id="KW-1185">Reference proteome</keyword>
<feature type="compositionally biased region" description="Basic and acidic residues" evidence="1">
    <location>
        <begin position="388"/>
        <end position="412"/>
    </location>
</feature>
<dbReference type="PRINTS" id="PR00364">
    <property type="entry name" value="DISEASERSIST"/>
</dbReference>